<dbReference type="HOGENOM" id="CLU_203342_0_0_9"/>
<name>V6M0W1_9BACL</name>
<gene>
    <name evidence="1" type="ORF">T458_14810</name>
</gene>
<organism evidence="1 2">
    <name type="scientific">Brevibacillus panacihumi W25</name>
    <dbReference type="NCBI Taxonomy" id="1408254"/>
    <lineage>
        <taxon>Bacteria</taxon>
        <taxon>Bacillati</taxon>
        <taxon>Bacillota</taxon>
        <taxon>Bacilli</taxon>
        <taxon>Bacillales</taxon>
        <taxon>Paenibacillaceae</taxon>
        <taxon>Brevibacillus</taxon>
    </lineage>
</organism>
<sequence>MKVNRGSVLSKEYFLAYLTHVMRVFQCNTEEAKGITVERLFRGDLNAFGGGTRENFTKAFDELVGNPDS</sequence>
<dbReference type="STRING" id="1408254.T458_14810"/>
<reference evidence="1 2" key="1">
    <citation type="journal article" date="2014" name="Genome Announc.">
        <title>Draft Genome Sequence of Brevibacillus panacihumi Strain W25, a Halotolerant Hydrocarbon-Degrading Bacterium.</title>
        <authorList>
            <person name="Wang X."/>
            <person name="Jin D."/>
            <person name="Zhou L."/>
            <person name="Wu L."/>
            <person name="An W."/>
            <person name="Chen Y."/>
            <person name="Zhao L."/>
        </authorList>
    </citation>
    <scope>NUCLEOTIDE SEQUENCE [LARGE SCALE GENOMIC DNA]</scope>
    <source>
        <strain evidence="1 2">W25</strain>
    </source>
</reference>
<dbReference type="EMBL" id="AYJU01000017">
    <property type="protein sequence ID" value="EST52259.1"/>
    <property type="molecule type" value="Genomic_DNA"/>
</dbReference>
<dbReference type="AlphaFoldDB" id="V6M0W1"/>
<keyword evidence="2" id="KW-1185">Reference proteome</keyword>
<evidence type="ECO:0000313" key="1">
    <source>
        <dbReference type="EMBL" id="EST52259.1"/>
    </source>
</evidence>
<dbReference type="Proteomes" id="UP000017973">
    <property type="component" value="Unassembled WGS sequence"/>
</dbReference>
<proteinExistence type="predicted"/>
<protein>
    <submittedName>
        <fullName evidence="1">Uncharacterized protein</fullName>
    </submittedName>
</protein>
<evidence type="ECO:0000313" key="2">
    <source>
        <dbReference type="Proteomes" id="UP000017973"/>
    </source>
</evidence>
<dbReference type="OrthoDB" id="2737810at2"/>
<accession>V6M0W1</accession>
<dbReference type="RefSeq" id="WP_023556846.1">
    <property type="nucleotide sequence ID" value="NZ_KI629785.1"/>
</dbReference>
<comment type="caution">
    <text evidence="1">The sequence shown here is derived from an EMBL/GenBank/DDBJ whole genome shotgun (WGS) entry which is preliminary data.</text>
</comment>